<dbReference type="AlphaFoldDB" id="M1V7Z1"/>
<dbReference type="SUPFAM" id="SSF81411">
    <property type="entry name" value="Mitochondrial cytochrome c oxidase subunit VIa"/>
    <property type="match status" value="1"/>
</dbReference>
<dbReference type="RefSeq" id="XP_005534786.1">
    <property type="nucleotide sequence ID" value="XM_005534729.1"/>
</dbReference>
<dbReference type="OMA" id="MMNTHEH"/>
<keyword evidence="4" id="KW-0496">Mitochondrion</keyword>
<keyword evidence="7" id="KW-1185">Reference proteome</keyword>
<evidence type="ECO:0000256" key="3">
    <source>
        <dbReference type="ARBA" id="ARBA00022946"/>
    </source>
</evidence>
<comment type="subcellular location">
    <subcellularLocation>
        <location evidence="1">Mitochondrion inner membrane</location>
    </subcellularLocation>
</comment>
<dbReference type="EMBL" id="AP006492">
    <property type="protein sequence ID" value="BAM80179.1"/>
    <property type="molecule type" value="Genomic_DNA"/>
</dbReference>
<evidence type="ECO:0000256" key="2">
    <source>
        <dbReference type="ARBA" id="ARBA00022792"/>
    </source>
</evidence>
<evidence type="ECO:0000256" key="1">
    <source>
        <dbReference type="ARBA" id="ARBA00004273"/>
    </source>
</evidence>
<keyword evidence="2" id="KW-0999">Mitochondrion inner membrane</keyword>
<dbReference type="GO" id="GO:0005743">
    <property type="term" value="C:mitochondrial inner membrane"/>
    <property type="evidence" value="ECO:0007669"/>
    <property type="project" value="UniProtKB-SubCell"/>
</dbReference>
<dbReference type="PANTHER" id="PTHR11504:SF0">
    <property type="entry name" value="CYTOCHROME C OXIDASE SUBUNIT"/>
    <property type="match status" value="1"/>
</dbReference>
<dbReference type="STRING" id="280699.M1V7Z1"/>
<dbReference type="KEGG" id="cme:CYME_CMJ036C"/>
<gene>
    <name evidence="6" type="ORF">CYME_CMJ036C</name>
</gene>
<dbReference type="Gene3D" id="4.10.95.10">
    <property type="entry name" value="Cytochrome c oxidase, subunit VIa"/>
    <property type="match status" value="1"/>
</dbReference>
<dbReference type="GO" id="GO:0030234">
    <property type="term" value="F:enzyme regulator activity"/>
    <property type="evidence" value="ECO:0007669"/>
    <property type="project" value="TreeGrafter"/>
</dbReference>
<reference evidence="6 7" key="2">
    <citation type="journal article" date="2007" name="BMC Biol.">
        <title>A 100%-complete sequence reveals unusually simple genomic features in the hot-spring red alga Cyanidioschyzon merolae.</title>
        <authorList>
            <person name="Nozaki H."/>
            <person name="Takano H."/>
            <person name="Misumi O."/>
            <person name="Terasawa K."/>
            <person name="Matsuzaki M."/>
            <person name="Maruyama S."/>
            <person name="Nishida K."/>
            <person name="Yagisawa F."/>
            <person name="Yoshida Y."/>
            <person name="Fujiwara T."/>
            <person name="Takio S."/>
            <person name="Tamura K."/>
            <person name="Chung S.J."/>
            <person name="Nakamura S."/>
            <person name="Kuroiwa H."/>
            <person name="Tanaka K."/>
            <person name="Sato N."/>
            <person name="Kuroiwa T."/>
        </authorList>
    </citation>
    <scope>NUCLEOTIDE SEQUENCE [LARGE SCALE GENOMIC DNA]</scope>
    <source>
        <strain evidence="6 7">10D</strain>
    </source>
</reference>
<evidence type="ECO:0000313" key="6">
    <source>
        <dbReference type="EMBL" id="BAM80179.1"/>
    </source>
</evidence>
<accession>M1V7Z1</accession>
<dbReference type="InterPro" id="IPR001349">
    <property type="entry name" value="Cyt_c_oxidase_su6a"/>
</dbReference>
<name>M1V7Z1_CYAM1</name>
<organism evidence="6 7">
    <name type="scientific">Cyanidioschyzon merolae (strain NIES-3377 / 10D)</name>
    <name type="common">Unicellular red alga</name>
    <dbReference type="NCBI Taxonomy" id="280699"/>
    <lineage>
        <taxon>Eukaryota</taxon>
        <taxon>Rhodophyta</taxon>
        <taxon>Bangiophyceae</taxon>
        <taxon>Cyanidiales</taxon>
        <taxon>Cyanidiaceae</taxon>
        <taxon>Cyanidioschyzon</taxon>
    </lineage>
</organism>
<reference evidence="6 7" key="1">
    <citation type="journal article" date="2004" name="Nature">
        <title>Genome sequence of the ultrasmall unicellular red alga Cyanidioschyzon merolae 10D.</title>
        <authorList>
            <person name="Matsuzaki M."/>
            <person name="Misumi O."/>
            <person name="Shin-i T."/>
            <person name="Maruyama S."/>
            <person name="Takahara M."/>
            <person name="Miyagishima S."/>
            <person name="Mori T."/>
            <person name="Nishida K."/>
            <person name="Yagisawa F."/>
            <person name="Nishida K."/>
            <person name="Yoshida Y."/>
            <person name="Nishimura Y."/>
            <person name="Nakao S."/>
            <person name="Kobayashi T."/>
            <person name="Momoyama Y."/>
            <person name="Higashiyama T."/>
            <person name="Minoda A."/>
            <person name="Sano M."/>
            <person name="Nomoto H."/>
            <person name="Oishi K."/>
            <person name="Hayashi H."/>
            <person name="Ohta F."/>
            <person name="Nishizaka S."/>
            <person name="Haga S."/>
            <person name="Miura S."/>
            <person name="Morishita T."/>
            <person name="Kabeya Y."/>
            <person name="Terasawa K."/>
            <person name="Suzuki Y."/>
            <person name="Ishii Y."/>
            <person name="Asakawa S."/>
            <person name="Takano H."/>
            <person name="Ohta N."/>
            <person name="Kuroiwa H."/>
            <person name="Tanaka K."/>
            <person name="Shimizu N."/>
            <person name="Sugano S."/>
            <person name="Sato N."/>
            <person name="Nozaki H."/>
            <person name="Ogasawara N."/>
            <person name="Kohara Y."/>
            <person name="Kuroiwa T."/>
        </authorList>
    </citation>
    <scope>NUCLEOTIDE SEQUENCE [LARGE SCALE GENOMIC DNA]</scope>
    <source>
        <strain evidence="6 7">10D</strain>
    </source>
</reference>
<evidence type="ECO:0000256" key="5">
    <source>
        <dbReference type="ARBA" id="ARBA00023136"/>
    </source>
</evidence>
<evidence type="ECO:0000313" key="7">
    <source>
        <dbReference type="Proteomes" id="UP000007014"/>
    </source>
</evidence>
<dbReference type="PANTHER" id="PTHR11504">
    <property type="entry name" value="CYTOCHROME C OXIDASE POLYPEPTIDE VIA"/>
    <property type="match status" value="1"/>
</dbReference>
<dbReference type="GO" id="GO:0006123">
    <property type="term" value="P:mitochondrial electron transport, cytochrome c to oxygen"/>
    <property type="evidence" value="ECO:0007669"/>
    <property type="project" value="TreeGrafter"/>
</dbReference>
<keyword evidence="3" id="KW-0809">Transit peptide</keyword>
<dbReference type="GeneID" id="16994130"/>
<evidence type="ECO:0000256" key="4">
    <source>
        <dbReference type="ARBA" id="ARBA00023128"/>
    </source>
</evidence>
<dbReference type="InterPro" id="IPR036418">
    <property type="entry name" value="Cyt_c_oxidase_su6a_sf"/>
</dbReference>
<sequence>MATRHMLWMLGRYIRKVPLGRLGDSARARALSSSAARGHASSSHVAGSEGAHANATFERWRLMSALGALPVLIYGVWLFRQPHEHAEPPPPYPYLRRRVRDPAFPWGNHELLGTPWDHESPHAHTDSE</sequence>
<protein>
    <submittedName>
        <fullName evidence="6">Cytochrome c oxidase subunit VIa</fullName>
    </submittedName>
</protein>
<dbReference type="Proteomes" id="UP000007014">
    <property type="component" value="Chromosome 10"/>
</dbReference>
<keyword evidence="5" id="KW-0472">Membrane</keyword>
<proteinExistence type="predicted"/>
<dbReference type="Gramene" id="CMJ036CT">
    <property type="protein sequence ID" value="CMJ036CT"/>
    <property type="gene ID" value="CMJ036C"/>
</dbReference>
<dbReference type="HOGENOM" id="CLU_1962716_0_0_1"/>